<accession>A0A1B1SB20</accession>
<dbReference type="Pfam" id="PF13189">
    <property type="entry name" value="Cytidylate_kin2"/>
    <property type="match status" value="1"/>
</dbReference>
<dbReference type="KEGG" id="pary:A4V02_09790"/>
<dbReference type="GO" id="GO:0016301">
    <property type="term" value="F:kinase activity"/>
    <property type="evidence" value="ECO:0007669"/>
    <property type="project" value="UniProtKB-KW"/>
</dbReference>
<dbReference type="RefSeq" id="WP_068961273.1">
    <property type="nucleotide sequence ID" value="NZ_CAJTAP010000029.1"/>
</dbReference>
<dbReference type="EMBL" id="CP015402">
    <property type="protein sequence ID" value="ANU63978.1"/>
    <property type="molecule type" value="Genomic_DNA"/>
</dbReference>
<dbReference type="STRING" id="1796646.A4V02_09790"/>
<organism evidence="1 3">
    <name type="scientific">Muribaculum intestinale</name>
    <dbReference type="NCBI Taxonomy" id="1796646"/>
    <lineage>
        <taxon>Bacteria</taxon>
        <taxon>Pseudomonadati</taxon>
        <taxon>Bacteroidota</taxon>
        <taxon>Bacteroidia</taxon>
        <taxon>Bacteroidales</taxon>
        <taxon>Muribaculaceae</taxon>
        <taxon>Muribaculum</taxon>
    </lineage>
</organism>
<dbReference type="Proteomes" id="UP000186351">
    <property type="component" value="Chromosome"/>
</dbReference>
<dbReference type="Gene3D" id="3.40.50.300">
    <property type="entry name" value="P-loop containing nucleotide triphosphate hydrolases"/>
    <property type="match status" value="1"/>
</dbReference>
<evidence type="ECO:0000313" key="3">
    <source>
        <dbReference type="Proteomes" id="UP000186351"/>
    </source>
</evidence>
<reference evidence="2 4" key="3">
    <citation type="submission" date="2019-04" db="EMBL/GenBank/DDBJ databases">
        <title>Microbes associate with the intestines of laboratory mice.</title>
        <authorList>
            <person name="Navarre W."/>
            <person name="Wong E."/>
            <person name="Huang K."/>
            <person name="Tropini C."/>
            <person name="Ng K."/>
            <person name="Yu B."/>
        </authorList>
    </citation>
    <scope>NUCLEOTIDE SEQUENCE [LARGE SCALE GENOMIC DNA]</scope>
    <source>
        <strain evidence="2 4">NM06_A21</strain>
    </source>
</reference>
<dbReference type="EMBL" id="SRYD01000018">
    <property type="protein sequence ID" value="TGY74712.1"/>
    <property type="molecule type" value="Genomic_DNA"/>
</dbReference>
<gene>
    <name evidence="1" type="ORF">A4V02_09790</name>
    <name evidence="2" type="ORF">E5333_05755</name>
</gene>
<accession>A0A1Z2XHL5</accession>
<protein>
    <submittedName>
        <fullName evidence="2">Cytidylate kinase-like family protein</fullName>
    </submittedName>
</protein>
<dbReference type="InterPro" id="IPR027417">
    <property type="entry name" value="P-loop_NTPase"/>
</dbReference>
<keyword evidence="2" id="KW-0418">Kinase</keyword>
<dbReference type="GeneID" id="65537160"/>
<keyword evidence="3" id="KW-1185">Reference proteome</keyword>
<reference evidence="3" key="1">
    <citation type="submission" date="2016-04" db="EMBL/GenBank/DDBJ databases">
        <title>Complete Genome Sequences of Twelve Strains of a Stable Defined Moderately Diverse Mouse Microbiota 2 (sDMDMm2).</title>
        <authorList>
            <person name="Uchimura Y."/>
            <person name="Wyss M."/>
            <person name="Brugiroux S."/>
            <person name="Limenitakis J.P."/>
            <person name="Stecher B."/>
            <person name="McCoy K.D."/>
            <person name="Macpherson A.J."/>
        </authorList>
    </citation>
    <scope>NUCLEOTIDE SEQUENCE [LARGE SCALE GENOMIC DNA]</scope>
    <source>
        <strain evidence="3">YL27</strain>
    </source>
</reference>
<dbReference type="OrthoDB" id="9781180at2"/>
<evidence type="ECO:0000313" key="1">
    <source>
        <dbReference type="EMBL" id="ANU63978.1"/>
    </source>
</evidence>
<dbReference type="SUPFAM" id="SSF52540">
    <property type="entry name" value="P-loop containing nucleoside triphosphate hydrolases"/>
    <property type="match status" value="1"/>
</dbReference>
<sequence length="219" mass="24809">MQQTTPPNFVVTIGRQFGSGGRELGRLIAEKLGIAFYDKELLRQAAHNAGVSVDFFERNDEKFPKFLSGMFSFTMGYSPYNAYAGSSSISDDNLYRVQSELIHNLAMKHSCVIVGRSADYVLRDFPRCVNIFVHAPMEARIARIMRRGDSITKEKAREIAEKTNKLRANYYNFYTDKVWGDAASYHLTIDSDSMSMDNVAELVCAYVRARFPDLSVPIE</sequence>
<evidence type="ECO:0000313" key="4">
    <source>
        <dbReference type="Proteomes" id="UP000306630"/>
    </source>
</evidence>
<evidence type="ECO:0000313" key="2">
    <source>
        <dbReference type="EMBL" id="TGY74712.1"/>
    </source>
</evidence>
<reference evidence="1" key="2">
    <citation type="submission" date="2017-04" db="EMBL/GenBank/DDBJ databases">
        <title>Complete Genome Sequences of Twelve Strains of a Stable Defined Moderately Diverse Mouse Microbiota 2 (sDMDMm2).</title>
        <authorList>
            <person name="Uchimura Y."/>
            <person name="Wyss M."/>
            <person name="Brugiroux S."/>
            <person name="Limenitakis J.P."/>
            <person name="Stecher B."/>
            <person name="McCoy K.D."/>
            <person name="Macpherson A.J."/>
        </authorList>
    </citation>
    <scope>NUCLEOTIDE SEQUENCE</scope>
    <source>
        <strain evidence="1">YL27</strain>
    </source>
</reference>
<proteinExistence type="predicted"/>
<dbReference type="Proteomes" id="UP000306630">
    <property type="component" value="Unassembled WGS sequence"/>
</dbReference>
<keyword evidence="2" id="KW-0808">Transferase</keyword>
<dbReference type="AlphaFoldDB" id="A0A1B1SB20"/>
<name>A0A1B1SB20_9BACT</name>